<evidence type="ECO:0000313" key="1">
    <source>
        <dbReference type="EMBL" id="MPC88196.1"/>
    </source>
</evidence>
<dbReference type="Proteomes" id="UP000324222">
    <property type="component" value="Unassembled WGS sequence"/>
</dbReference>
<dbReference type="AlphaFoldDB" id="A0A5B7J2I9"/>
<reference evidence="1 2" key="1">
    <citation type="submission" date="2019-05" db="EMBL/GenBank/DDBJ databases">
        <title>Another draft genome of Portunus trituberculatus and its Hox gene families provides insights of decapod evolution.</title>
        <authorList>
            <person name="Jeong J.-H."/>
            <person name="Song I."/>
            <person name="Kim S."/>
            <person name="Choi T."/>
            <person name="Kim D."/>
            <person name="Ryu S."/>
            <person name="Kim W."/>
        </authorList>
    </citation>
    <scope>NUCLEOTIDE SEQUENCE [LARGE SCALE GENOMIC DNA]</scope>
    <source>
        <tissue evidence="1">Muscle</tissue>
    </source>
</reference>
<name>A0A5B7J2I9_PORTR</name>
<accession>A0A5B7J2I9</accession>
<dbReference type="EMBL" id="VSRR010076979">
    <property type="protein sequence ID" value="MPC88196.1"/>
    <property type="molecule type" value="Genomic_DNA"/>
</dbReference>
<comment type="caution">
    <text evidence="1">The sequence shown here is derived from an EMBL/GenBank/DDBJ whole genome shotgun (WGS) entry which is preliminary data.</text>
</comment>
<keyword evidence="2" id="KW-1185">Reference proteome</keyword>
<gene>
    <name evidence="1" type="ORF">E2C01_083093</name>
</gene>
<evidence type="ECO:0000313" key="2">
    <source>
        <dbReference type="Proteomes" id="UP000324222"/>
    </source>
</evidence>
<organism evidence="1 2">
    <name type="scientific">Portunus trituberculatus</name>
    <name type="common">Swimming crab</name>
    <name type="synonym">Neptunus trituberculatus</name>
    <dbReference type="NCBI Taxonomy" id="210409"/>
    <lineage>
        <taxon>Eukaryota</taxon>
        <taxon>Metazoa</taxon>
        <taxon>Ecdysozoa</taxon>
        <taxon>Arthropoda</taxon>
        <taxon>Crustacea</taxon>
        <taxon>Multicrustacea</taxon>
        <taxon>Malacostraca</taxon>
        <taxon>Eumalacostraca</taxon>
        <taxon>Eucarida</taxon>
        <taxon>Decapoda</taxon>
        <taxon>Pleocyemata</taxon>
        <taxon>Brachyura</taxon>
        <taxon>Eubrachyura</taxon>
        <taxon>Portunoidea</taxon>
        <taxon>Portunidae</taxon>
        <taxon>Portuninae</taxon>
        <taxon>Portunus</taxon>
    </lineage>
</organism>
<proteinExistence type="predicted"/>
<sequence>MWVSVGECGGARLEGKGWLAGSGTDGWARTDGWAGWVWNLEWIGGLQRVDGLATVESCGTVVGLEVDWSGAGEALRRGFEFDRAHLGEHERAKGCGFPV</sequence>
<protein>
    <submittedName>
        <fullName evidence="1">Uncharacterized protein</fullName>
    </submittedName>
</protein>